<dbReference type="InterPro" id="IPR012340">
    <property type="entry name" value="NA-bd_OB-fold"/>
</dbReference>
<reference evidence="3" key="1">
    <citation type="journal article" date="2020" name="Nature">
        <title>Giant virus diversity and host interactions through global metagenomics.</title>
        <authorList>
            <person name="Schulz F."/>
            <person name="Roux S."/>
            <person name="Paez-Espino D."/>
            <person name="Jungbluth S."/>
            <person name="Walsh D.A."/>
            <person name="Denef V.J."/>
            <person name="McMahon K.D."/>
            <person name="Konstantinidis K.T."/>
            <person name="Eloe-Fadrosh E.A."/>
            <person name="Kyrpides N.C."/>
            <person name="Woyke T."/>
        </authorList>
    </citation>
    <scope>NUCLEOTIDE SEQUENCE</scope>
    <source>
        <strain evidence="3">GVMAG-M-3300025699-48</strain>
    </source>
</reference>
<dbReference type="AlphaFoldDB" id="A0A6C0J336"/>
<dbReference type="GO" id="GO:0003676">
    <property type="term" value="F:nucleic acid binding"/>
    <property type="evidence" value="ECO:0007669"/>
    <property type="project" value="InterPro"/>
</dbReference>
<dbReference type="PANTHER" id="PTHR46565">
    <property type="entry name" value="COLD SHOCK DOMAIN PROTEIN 2"/>
    <property type="match status" value="1"/>
</dbReference>
<sequence>MSTTQATNTTRVTGQVKWFNNKTGYGFITSRDGEQEGKDIFTHYSSIRVTDSQYKYLVQGEYVEFEVITSTTGQHEYQSADVSGVKGGSLMCETRQLNQGGDRPVRKYRTRPNRRDENVEVKDE</sequence>
<dbReference type="Pfam" id="PF00313">
    <property type="entry name" value="CSD"/>
    <property type="match status" value="1"/>
</dbReference>
<feature type="region of interest" description="Disordered" evidence="1">
    <location>
        <begin position="95"/>
        <end position="124"/>
    </location>
</feature>
<proteinExistence type="predicted"/>
<dbReference type="EMBL" id="MN740306">
    <property type="protein sequence ID" value="QHT99190.1"/>
    <property type="molecule type" value="Genomic_DNA"/>
</dbReference>
<accession>A0A6C0J336</accession>
<feature type="compositionally biased region" description="Basic and acidic residues" evidence="1">
    <location>
        <begin position="113"/>
        <end position="124"/>
    </location>
</feature>
<evidence type="ECO:0000313" key="3">
    <source>
        <dbReference type="EMBL" id="QHT99190.1"/>
    </source>
</evidence>
<dbReference type="InterPro" id="IPR002059">
    <property type="entry name" value="CSP_DNA-bd"/>
</dbReference>
<organism evidence="3">
    <name type="scientific">viral metagenome</name>
    <dbReference type="NCBI Taxonomy" id="1070528"/>
    <lineage>
        <taxon>unclassified sequences</taxon>
        <taxon>metagenomes</taxon>
        <taxon>organismal metagenomes</taxon>
    </lineage>
</organism>
<name>A0A6C0J336_9ZZZZ</name>
<dbReference type="PROSITE" id="PS51857">
    <property type="entry name" value="CSD_2"/>
    <property type="match status" value="1"/>
</dbReference>
<dbReference type="Gene3D" id="2.40.50.140">
    <property type="entry name" value="Nucleic acid-binding proteins"/>
    <property type="match status" value="1"/>
</dbReference>
<dbReference type="InterPro" id="IPR011129">
    <property type="entry name" value="CSD"/>
</dbReference>
<evidence type="ECO:0000256" key="1">
    <source>
        <dbReference type="SAM" id="MobiDB-lite"/>
    </source>
</evidence>
<dbReference type="SUPFAM" id="SSF50249">
    <property type="entry name" value="Nucleic acid-binding proteins"/>
    <property type="match status" value="1"/>
</dbReference>
<dbReference type="PANTHER" id="PTHR46565:SF20">
    <property type="entry name" value="COLD SHOCK DOMAIN-CONTAINING PROTEIN 4"/>
    <property type="match status" value="1"/>
</dbReference>
<evidence type="ECO:0000259" key="2">
    <source>
        <dbReference type="PROSITE" id="PS51857"/>
    </source>
</evidence>
<protein>
    <recommendedName>
        <fullName evidence="2">CSD domain-containing protein</fullName>
    </recommendedName>
</protein>
<dbReference type="PRINTS" id="PR00050">
    <property type="entry name" value="COLDSHOCK"/>
</dbReference>
<dbReference type="CDD" id="cd04458">
    <property type="entry name" value="CSP_CDS"/>
    <property type="match status" value="1"/>
</dbReference>
<dbReference type="SMART" id="SM00357">
    <property type="entry name" value="CSP"/>
    <property type="match status" value="1"/>
</dbReference>
<feature type="domain" description="CSD" evidence="2">
    <location>
        <begin position="11"/>
        <end position="84"/>
    </location>
</feature>